<evidence type="ECO:0000256" key="1">
    <source>
        <dbReference type="ARBA" id="ARBA00010641"/>
    </source>
</evidence>
<evidence type="ECO:0000256" key="3">
    <source>
        <dbReference type="ARBA" id="ARBA00023082"/>
    </source>
</evidence>
<keyword evidence="9" id="KW-1185">Reference proteome</keyword>
<dbReference type="NCBIfam" id="TIGR02937">
    <property type="entry name" value="sigma70-ECF"/>
    <property type="match status" value="1"/>
</dbReference>
<dbReference type="CDD" id="cd06171">
    <property type="entry name" value="Sigma70_r4"/>
    <property type="match status" value="1"/>
</dbReference>
<gene>
    <name evidence="8" type="ORF">G3O08_11455</name>
</gene>
<dbReference type="Gene3D" id="1.10.1740.10">
    <property type="match status" value="1"/>
</dbReference>
<keyword evidence="4" id="KW-0238">DNA-binding</keyword>
<dbReference type="PANTHER" id="PTHR43133">
    <property type="entry name" value="RNA POLYMERASE ECF-TYPE SIGMA FACTO"/>
    <property type="match status" value="1"/>
</dbReference>
<dbReference type="SUPFAM" id="SSF88659">
    <property type="entry name" value="Sigma3 and sigma4 domains of RNA polymerase sigma factors"/>
    <property type="match status" value="1"/>
</dbReference>
<reference evidence="8 9" key="1">
    <citation type="submission" date="2020-02" db="EMBL/GenBank/DDBJ databases">
        <title>Out from the shadows clarifying the taxonomy of the family Cryomorphaceae and related taxa by utilizing the GTDB taxonomic framework.</title>
        <authorList>
            <person name="Bowman J.P."/>
        </authorList>
    </citation>
    <scope>NUCLEOTIDE SEQUENCE [LARGE SCALE GENOMIC DNA]</scope>
    <source>
        <strain evidence="8 9">QSSC 1-22</strain>
    </source>
</reference>
<dbReference type="InterPro" id="IPR039425">
    <property type="entry name" value="RNA_pol_sigma-70-like"/>
</dbReference>
<evidence type="ECO:0000313" key="9">
    <source>
        <dbReference type="Proteomes" id="UP000486602"/>
    </source>
</evidence>
<comment type="similarity">
    <text evidence="1">Belongs to the sigma-70 factor family. ECF subfamily.</text>
</comment>
<dbReference type="InterPro" id="IPR036388">
    <property type="entry name" value="WH-like_DNA-bd_sf"/>
</dbReference>
<dbReference type="GO" id="GO:0016987">
    <property type="term" value="F:sigma factor activity"/>
    <property type="evidence" value="ECO:0007669"/>
    <property type="project" value="UniProtKB-KW"/>
</dbReference>
<dbReference type="PANTHER" id="PTHR43133:SF8">
    <property type="entry name" value="RNA POLYMERASE SIGMA FACTOR HI_1459-RELATED"/>
    <property type="match status" value="1"/>
</dbReference>
<feature type="domain" description="RNA polymerase sigma factor 70 region 4 type 2" evidence="7">
    <location>
        <begin position="98"/>
        <end position="150"/>
    </location>
</feature>
<sequence>MTVDDYNKCVDEHADGLYRFMLKHVRDTEKARDLVQDAFTKVWLKVEEIDGAKAKSYLFSTGYHTMIDMFRRDKKQGSFDEVKPERMAHSDQYSDLNELLHQALETLPEVQKSVVLLRDYEGYSYEEIGEICSLTEAQVKVYIFRARKALKDYIGSIEAII</sequence>
<evidence type="ECO:0000313" key="8">
    <source>
        <dbReference type="EMBL" id="NEN24117.1"/>
    </source>
</evidence>
<dbReference type="InterPro" id="IPR013325">
    <property type="entry name" value="RNA_pol_sigma_r2"/>
</dbReference>
<dbReference type="InterPro" id="IPR013249">
    <property type="entry name" value="RNA_pol_sigma70_r4_t2"/>
</dbReference>
<keyword evidence="3" id="KW-0731">Sigma factor</keyword>
<keyword evidence="2" id="KW-0805">Transcription regulation</keyword>
<dbReference type="EMBL" id="JAAGVY010000020">
    <property type="protein sequence ID" value="NEN24117.1"/>
    <property type="molecule type" value="Genomic_DNA"/>
</dbReference>
<dbReference type="Gene3D" id="1.10.10.10">
    <property type="entry name" value="Winged helix-like DNA-binding domain superfamily/Winged helix DNA-binding domain"/>
    <property type="match status" value="1"/>
</dbReference>
<accession>A0A7K3WR12</accession>
<protein>
    <submittedName>
        <fullName evidence="8">RNA polymerase sigma factor</fullName>
    </submittedName>
</protein>
<dbReference type="GO" id="GO:0003677">
    <property type="term" value="F:DNA binding"/>
    <property type="evidence" value="ECO:0007669"/>
    <property type="project" value="UniProtKB-KW"/>
</dbReference>
<evidence type="ECO:0000256" key="4">
    <source>
        <dbReference type="ARBA" id="ARBA00023125"/>
    </source>
</evidence>
<proteinExistence type="inferred from homology"/>
<dbReference type="InterPro" id="IPR014284">
    <property type="entry name" value="RNA_pol_sigma-70_dom"/>
</dbReference>
<dbReference type="Pfam" id="PF08281">
    <property type="entry name" value="Sigma70_r4_2"/>
    <property type="match status" value="1"/>
</dbReference>
<keyword evidence="5" id="KW-0804">Transcription</keyword>
<dbReference type="GO" id="GO:0006352">
    <property type="term" value="P:DNA-templated transcription initiation"/>
    <property type="evidence" value="ECO:0007669"/>
    <property type="project" value="InterPro"/>
</dbReference>
<evidence type="ECO:0000256" key="5">
    <source>
        <dbReference type="ARBA" id="ARBA00023163"/>
    </source>
</evidence>
<dbReference type="InterPro" id="IPR013324">
    <property type="entry name" value="RNA_pol_sigma_r3/r4-like"/>
</dbReference>
<dbReference type="Pfam" id="PF04542">
    <property type="entry name" value="Sigma70_r2"/>
    <property type="match status" value="1"/>
</dbReference>
<dbReference type="SUPFAM" id="SSF88946">
    <property type="entry name" value="Sigma2 domain of RNA polymerase sigma factors"/>
    <property type="match status" value="1"/>
</dbReference>
<dbReference type="InterPro" id="IPR007627">
    <property type="entry name" value="RNA_pol_sigma70_r2"/>
</dbReference>
<comment type="caution">
    <text evidence="8">The sequence shown here is derived from an EMBL/GenBank/DDBJ whole genome shotgun (WGS) entry which is preliminary data.</text>
</comment>
<dbReference type="Proteomes" id="UP000486602">
    <property type="component" value="Unassembled WGS sequence"/>
</dbReference>
<name>A0A7K3WR12_9FLAO</name>
<evidence type="ECO:0000256" key="2">
    <source>
        <dbReference type="ARBA" id="ARBA00023015"/>
    </source>
</evidence>
<evidence type="ECO:0000259" key="6">
    <source>
        <dbReference type="Pfam" id="PF04542"/>
    </source>
</evidence>
<dbReference type="AlphaFoldDB" id="A0A7K3WR12"/>
<dbReference type="RefSeq" id="WP_163285512.1">
    <property type="nucleotide sequence ID" value="NZ_JAAGVY010000020.1"/>
</dbReference>
<feature type="domain" description="RNA polymerase sigma-70 region 2" evidence="6">
    <location>
        <begin position="10"/>
        <end position="75"/>
    </location>
</feature>
<organism evidence="8 9">
    <name type="scientific">Cryomorpha ignava</name>
    <dbReference type="NCBI Taxonomy" id="101383"/>
    <lineage>
        <taxon>Bacteria</taxon>
        <taxon>Pseudomonadati</taxon>
        <taxon>Bacteroidota</taxon>
        <taxon>Flavobacteriia</taxon>
        <taxon>Flavobacteriales</taxon>
        <taxon>Cryomorphaceae</taxon>
        <taxon>Cryomorpha</taxon>
    </lineage>
</organism>
<evidence type="ECO:0000259" key="7">
    <source>
        <dbReference type="Pfam" id="PF08281"/>
    </source>
</evidence>